<reference evidence="2 3" key="1">
    <citation type="journal article" date="2019" name="Appl. Microbiol. Biotechnol.">
        <title>Genome sequence of Isaria javanica and comparative genome analysis insights into family S53 peptidase evolution in fungal entomopathogens.</title>
        <authorList>
            <person name="Lin R."/>
            <person name="Zhang X."/>
            <person name="Xin B."/>
            <person name="Zou M."/>
            <person name="Gao Y."/>
            <person name="Qin F."/>
            <person name="Hu Q."/>
            <person name="Xie B."/>
            <person name="Cheng X."/>
        </authorList>
    </citation>
    <scope>NUCLEOTIDE SEQUENCE [LARGE SCALE GENOMIC DNA]</scope>
    <source>
        <strain evidence="2 3">IJ1G</strain>
    </source>
</reference>
<feature type="compositionally biased region" description="Basic and acidic residues" evidence="1">
    <location>
        <begin position="252"/>
        <end position="264"/>
    </location>
</feature>
<name>A0A545V7U0_9HYPO</name>
<dbReference type="Proteomes" id="UP000315783">
    <property type="component" value="Unassembled WGS sequence"/>
</dbReference>
<comment type="caution">
    <text evidence="2">The sequence shown here is derived from an EMBL/GenBank/DDBJ whole genome shotgun (WGS) entry which is preliminary data.</text>
</comment>
<protein>
    <submittedName>
        <fullName evidence="2">Uncharacterized protein</fullName>
    </submittedName>
</protein>
<evidence type="ECO:0000256" key="1">
    <source>
        <dbReference type="SAM" id="MobiDB-lite"/>
    </source>
</evidence>
<sequence length="277" mass="30742">MAPRQHTAAHTRKTVTTPAPRASVHRVTKARMRTCSSSDPPPSSSSSSTTLPLWEQVRALELANATMALESAALRDRIASLNHKLDQRRHYTSVIQGDQMRALENKVALEKQLVDARAAAAAERRARDDEMRTLRAQLAHDKLESRIHRCAAQVAYQTLTGPAERDMLLRILKRCRRAFTDSDAPPPPRPPSPEPALQPELKPEDDADDDDDGDENEDWVLRTPSKRQGNMPRTPVSMPRVSLFGSTAPGVCREDSTPRREGLRPRRNNAGSNGSPC</sequence>
<accession>A0A545V7U0</accession>
<dbReference type="EMBL" id="SPUK01000004">
    <property type="protein sequence ID" value="TQV97786.1"/>
    <property type="molecule type" value="Genomic_DNA"/>
</dbReference>
<feature type="region of interest" description="Disordered" evidence="1">
    <location>
        <begin position="1"/>
        <end position="50"/>
    </location>
</feature>
<feature type="region of interest" description="Disordered" evidence="1">
    <location>
        <begin position="179"/>
        <end position="277"/>
    </location>
</feature>
<evidence type="ECO:0000313" key="3">
    <source>
        <dbReference type="Proteomes" id="UP000315783"/>
    </source>
</evidence>
<dbReference type="AlphaFoldDB" id="A0A545V7U0"/>
<evidence type="ECO:0000313" key="2">
    <source>
        <dbReference type="EMBL" id="TQV97786.1"/>
    </source>
</evidence>
<feature type="compositionally biased region" description="Basic residues" evidence="1">
    <location>
        <begin position="23"/>
        <end position="32"/>
    </location>
</feature>
<feature type="compositionally biased region" description="Acidic residues" evidence="1">
    <location>
        <begin position="203"/>
        <end position="218"/>
    </location>
</feature>
<keyword evidence="3" id="KW-1185">Reference proteome</keyword>
<organism evidence="2 3">
    <name type="scientific">Cordyceps javanica</name>
    <dbReference type="NCBI Taxonomy" id="43265"/>
    <lineage>
        <taxon>Eukaryota</taxon>
        <taxon>Fungi</taxon>
        <taxon>Dikarya</taxon>
        <taxon>Ascomycota</taxon>
        <taxon>Pezizomycotina</taxon>
        <taxon>Sordariomycetes</taxon>
        <taxon>Hypocreomycetidae</taxon>
        <taxon>Hypocreales</taxon>
        <taxon>Cordycipitaceae</taxon>
        <taxon>Cordyceps</taxon>
    </lineage>
</organism>
<feature type="compositionally biased region" description="Pro residues" evidence="1">
    <location>
        <begin position="184"/>
        <end position="196"/>
    </location>
</feature>
<proteinExistence type="predicted"/>
<dbReference type="OrthoDB" id="10657387at2759"/>
<gene>
    <name evidence="2" type="ORF">IF1G_03529</name>
</gene>